<dbReference type="Proteomes" id="UP000215635">
    <property type="component" value="Unassembled WGS sequence"/>
</dbReference>
<comment type="caution">
    <text evidence="1">The sequence shown here is derived from an EMBL/GenBank/DDBJ whole genome shotgun (WGS) entry which is preliminary data.</text>
</comment>
<sequence>QLLRAERDFQTNWHYLPKVLLMDEVKSTKSATDAMSFEFMDAEAHELIDLLPFRTIYQLQKYFQHYDQAAR</sequence>
<organism evidence="1 2">
    <name type="scientific">Lactococcus lactis</name>
    <dbReference type="NCBI Taxonomy" id="1358"/>
    <lineage>
        <taxon>Bacteria</taxon>
        <taxon>Bacillati</taxon>
        <taxon>Bacillota</taxon>
        <taxon>Bacilli</taxon>
        <taxon>Lactobacillales</taxon>
        <taxon>Streptococcaceae</taxon>
        <taxon>Lactococcus</taxon>
    </lineage>
</organism>
<name>A0AAX0PY57_9LACT</name>
<dbReference type="AlphaFoldDB" id="A0AAX0PY57"/>
<protein>
    <submittedName>
        <fullName evidence="1">ISL3 family transposase</fullName>
    </submittedName>
</protein>
<feature type="non-terminal residue" evidence="1">
    <location>
        <position position="1"/>
    </location>
</feature>
<evidence type="ECO:0000313" key="1">
    <source>
        <dbReference type="EMBL" id="PAK85276.1"/>
    </source>
</evidence>
<evidence type="ECO:0000313" key="2">
    <source>
        <dbReference type="Proteomes" id="UP000215635"/>
    </source>
</evidence>
<reference evidence="1 2" key="1">
    <citation type="submission" date="2017-04" db="EMBL/GenBank/DDBJ databases">
        <title>Kefir bacterial isolates.</title>
        <authorList>
            <person name="Kim Y."/>
            <person name="Blasche S."/>
            <person name="Patil K.R."/>
        </authorList>
    </citation>
    <scope>NUCLEOTIDE SEQUENCE [LARGE SCALE GENOMIC DNA]</scope>
    <source>
        <strain evidence="1 2">OG2</strain>
    </source>
</reference>
<feature type="non-terminal residue" evidence="1">
    <location>
        <position position="71"/>
    </location>
</feature>
<dbReference type="EMBL" id="NCWV01000183">
    <property type="protein sequence ID" value="PAK85276.1"/>
    <property type="molecule type" value="Genomic_DNA"/>
</dbReference>
<proteinExistence type="predicted"/>
<accession>A0AAX0PY57</accession>
<gene>
    <name evidence="1" type="ORF">B8W88_14225</name>
</gene>